<dbReference type="AlphaFoldDB" id="A0AAJ0B281"/>
<keyword evidence="4" id="KW-1185">Reference proteome</keyword>
<dbReference type="Proteomes" id="UP001239445">
    <property type="component" value="Unassembled WGS sequence"/>
</dbReference>
<name>A0AAJ0B281_9PEZI</name>
<evidence type="ECO:0000256" key="1">
    <source>
        <dbReference type="SAM" id="Coils"/>
    </source>
</evidence>
<feature type="compositionally biased region" description="Pro residues" evidence="2">
    <location>
        <begin position="273"/>
        <end position="282"/>
    </location>
</feature>
<comment type="caution">
    <text evidence="3">The sequence shown here is derived from an EMBL/GenBank/DDBJ whole genome shotgun (WGS) entry which is preliminary data.</text>
</comment>
<protein>
    <submittedName>
        <fullName evidence="3">Uncharacterized protein</fullName>
    </submittedName>
</protein>
<feature type="compositionally biased region" description="Polar residues" evidence="2">
    <location>
        <begin position="313"/>
        <end position="323"/>
    </location>
</feature>
<organism evidence="3 4">
    <name type="scientific">Echria macrotheca</name>
    <dbReference type="NCBI Taxonomy" id="438768"/>
    <lineage>
        <taxon>Eukaryota</taxon>
        <taxon>Fungi</taxon>
        <taxon>Dikarya</taxon>
        <taxon>Ascomycota</taxon>
        <taxon>Pezizomycotina</taxon>
        <taxon>Sordariomycetes</taxon>
        <taxon>Sordariomycetidae</taxon>
        <taxon>Sordariales</taxon>
        <taxon>Schizotheciaceae</taxon>
        <taxon>Echria</taxon>
    </lineage>
</organism>
<sequence>MSSDVATRAFVRAEIVSLHHDTKSDIAEAVETLRHETKTEFNSLRQTTQRLDANLSQVQTDVSYLKTDVAQLKTDVAQLKTDVAELKTDVAQLKVDVGDIKVTVGEMQISMRQMEIRMRNGRLKNPVARIRPVPIFVHGQGAREPDPEHFPKYADQLYALRKPRKDRDFRMLAYLSKFYDIEQEAANVDQSSQEIQLDPERAVELLEEILGLDEDNFIEFRANAQQLADQKSAPEKRDRPATSSSGEPQPHRRRLESPSEGLPTIPFSHTPSRAPPRAPPAVPADGSPTVPFSETPSRAPGRLAAAGAGPSDGSPTVPFSETPSRAPPRPSNTHTVATRPRRASTVPDSEETGSS</sequence>
<dbReference type="EMBL" id="MU839851">
    <property type="protein sequence ID" value="KAK1749860.1"/>
    <property type="molecule type" value="Genomic_DNA"/>
</dbReference>
<feature type="region of interest" description="Disordered" evidence="2">
    <location>
        <begin position="226"/>
        <end position="355"/>
    </location>
</feature>
<accession>A0AAJ0B281</accession>
<dbReference type="Gene3D" id="1.20.5.190">
    <property type="match status" value="2"/>
</dbReference>
<evidence type="ECO:0000313" key="4">
    <source>
        <dbReference type="Proteomes" id="UP001239445"/>
    </source>
</evidence>
<evidence type="ECO:0000313" key="3">
    <source>
        <dbReference type="EMBL" id="KAK1749860.1"/>
    </source>
</evidence>
<keyword evidence="1" id="KW-0175">Coiled coil</keyword>
<gene>
    <name evidence="3" type="ORF">QBC47DRAFT_395156</name>
</gene>
<proteinExistence type="predicted"/>
<reference evidence="3" key="1">
    <citation type="submission" date="2023-06" db="EMBL/GenBank/DDBJ databases">
        <title>Genome-scale phylogeny and comparative genomics of the fungal order Sordariales.</title>
        <authorList>
            <consortium name="Lawrence Berkeley National Laboratory"/>
            <person name="Hensen N."/>
            <person name="Bonometti L."/>
            <person name="Westerberg I."/>
            <person name="Brannstrom I.O."/>
            <person name="Guillou S."/>
            <person name="Cros-Aarteil S."/>
            <person name="Calhoun S."/>
            <person name="Haridas S."/>
            <person name="Kuo A."/>
            <person name="Mondo S."/>
            <person name="Pangilinan J."/>
            <person name="Riley R."/>
            <person name="Labutti K."/>
            <person name="Andreopoulos B."/>
            <person name="Lipzen A."/>
            <person name="Chen C."/>
            <person name="Yanf M."/>
            <person name="Daum C."/>
            <person name="Ng V."/>
            <person name="Clum A."/>
            <person name="Steindorff A."/>
            <person name="Ohm R."/>
            <person name="Martin F."/>
            <person name="Silar P."/>
            <person name="Natvig D."/>
            <person name="Lalanne C."/>
            <person name="Gautier V."/>
            <person name="Ament-Velasquez S.L."/>
            <person name="Kruys A."/>
            <person name="Hutchinson M.I."/>
            <person name="Powell A.J."/>
            <person name="Barry K."/>
            <person name="Miller A.N."/>
            <person name="Grigoriev I.V."/>
            <person name="Debuchy R."/>
            <person name="Gladieux P."/>
            <person name="Thoren M.H."/>
            <person name="Johannesson H."/>
        </authorList>
    </citation>
    <scope>NUCLEOTIDE SEQUENCE</scope>
    <source>
        <strain evidence="3">PSN4</strain>
    </source>
</reference>
<feature type="compositionally biased region" description="Low complexity" evidence="2">
    <location>
        <begin position="296"/>
        <end position="309"/>
    </location>
</feature>
<feature type="coiled-coil region" evidence="1">
    <location>
        <begin position="69"/>
        <end position="96"/>
    </location>
</feature>
<evidence type="ECO:0000256" key="2">
    <source>
        <dbReference type="SAM" id="MobiDB-lite"/>
    </source>
</evidence>